<evidence type="ECO:0000256" key="5">
    <source>
        <dbReference type="ARBA" id="ARBA00023186"/>
    </source>
</evidence>
<accession>A0A543AW63</accession>
<keyword evidence="4" id="KW-0346">Stress response</keyword>
<dbReference type="EMBL" id="VFOW01000001">
    <property type="protein sequence ID" value="TQL76792.1"/>
    <property type="molecule type" value="Genomic_DNA"/>
</dbReference>
<comment type="similarity">
    <text evidence="1">Belongs to the heat shock protein 70 family.</text>
</comment>
<evidence type="ECO:0000256" key="4">
    <source>
        <dbReference type="ARBA" id="ARBA00023016"/>
    </source>
</evidence>
<feature type="transmembrane region" description="Helical" evidence="7">
    <location>
        <begin position="456"/>
        <end position="474"/>
    </location>
</feature>
<feature type="compositionally biased region" description="Basic and acidic residues" evidence="6">
    <location>
        <begin position="388"/>
        <end position="398"/>
    </location>
</feature>
<dbReference type="Gene3D" id="3.90.640.10">
    <property type="entry name" value="Actin, Chain A, domain 4"/>
    <property type="match status" value="1"/>
</dbReference>
<keyword evidence="7" id="KW-0472">Membrane</keyword>
<dbReference type="PANTHER" id="PTHR42749">
    <property type="entry name" value="CELL SHAPE-DETERMINING PROTEIN MREB"/>
    <property type="match status" value="1"/>
</dbReference>
<protein>
    <submittedName>
        <fullName evidence="8">Hsp70 protein</fullName>
    </submittedName>
</protein>
<name>A0A543AW63_9ACTN</name>
<reference evidence="8 9" key="1">
    <citation type="submission" date="2019-06" db="EMBL/GenBank/DDBJ databases">
        <title>Sequencing the genomes of 1000 actinobacteria strains.</title>
        <authorList>
            <person name="Klenk H.-P."/>
        </authorList>
    </citation>
    <scope>NUCLEOTIDE SEQUENCE [LARGE SCALE GENOMIC DNA]</scope>
    <source>
        <strain evidence="8 9">DSM 45928</strain>
    </source>
</reference>
<dbReference type="InterPro" id="IPR013126">
    <property type="entry name" value="Hsp_70_fam"/>
</dbReference>
<dbReference type="InParanoid" id="A0A543AW63"/>
<sequence>MSLVVFPLLPYHPVMTGFRLGIDYGTSNTVAMLASSDGRRRPLLFNGSPLLSSMVYADVDGRLLTGTDAVRAARSHPARAEPSPKARIADGEIRLGDEDLPVTALIAATLRTVVREAERVTGEPLSTATVTYPAQWAMTRRDLLVEAAGRAGLSSPVLLPEPVASARYFASLESAQVGDGQSLVVYDLGAGTCDVAVVRRDGSGFEPLAIGGLGDVGGSDLDSVVTGLLGAVLSETDPEAWRRLSVGDADDLRYRRALWGEAKDAKESLSRLSSAYVRVPILDRDLLVSREQFESAARPLIEQTAQLVKQVMTRSVVAQSQVAGLFLVGGASRVPLVATVIHQTTGIAPTILDQPELVVAEGCLIDTGTPVPAEPVKPETRANIGTAGRREARSDRGAARLPAVDPRLAGVREIAEPETLKPTVPKPAVSKPTVPKPRAAEPSQPSGKTSKGADRIIWISLAIMGLGCAGLLTSPSVYGTFGTQEAFKNPMANVFGPIMLVGLAVLFVGIFKEDKKKKKK</sequence>
<keyword evidence="5" id="KW-0143">Chaperone</keyword>
<dbReference type="Gene3D" id="3.30.420.40">
    <property type="match status" value="2"/>
</dbReference>
<dbReference type="GO" id="GO:0005524">
    <property type="term" value="F:ATP binding"/>
    <property type="evidence" value="ECO:0007669"/>
    <property type="project" value="UniProtKB-KW"/>
</dbReference>
<gene>
    <name evidence="8" type="ORF">FB566_2329</name>
</gene>
<dbReference type="AlphaFoldDB" id="A0A543AW63"/>
<keyword evidence="9" id="KW-1185">Reference proteome</keyword>
<proteinExistence type="inferred from homology"/>
<evidence type="ECO:0000256" key="7">
    <source>
        <dbReference type="SAM" id="Phobius"/>
    </source>
</evidence>
<evidence type="ECO:0000256" key="3">
    <source>
        <dbReference type="ARBA" id="ARBA00022840"/>
    </source>
</evidence>
<feature type="region of interest" description="Disordered" evidence="6">
    <location>
        <begin position="370"/>
        <end position="451"/>
    </location>
</feature>
<dbReference type="Pfam" id="PF00012">
    <property type="entry name" value="HSP70"/>
    <property type="match status" value="1"/>
</dbReference>
<evidence type="ECO:0000256" key="1">
    <source>
        <dbReference type="ARBA" id="ARBA00007381"/>
    </source>
</evidence>
<dbReference type="OrthoDB" id="9766019at2"/>
<organism evidence="8 9">
    <name type="scientific">Stackebrandtia endophytica</name>
    <dbReference type="NCBI Taxonomy" id="1496996"/>
    <lineage>
        <taxon>Bacteria</taxon>
        <taxon>Bacillati</taxon>
        <taxon>Actinomycetota</taxon>
        <taxon>Actinomycetes</taxon>
        <taxon>Glycomycetales</taxon>
        <taxon>Glycomycetaceae</taxon>
        <taxon>Stackebrandtia</taxon>
    </lineage>
</organism>
<keyword evidence="2" id="KW-0547">Nucleotide-binding</keyword>
<dbReference type="GO" id="GO:0140662">
    <property type="term" value="F:ATP-dependent protein folding chaperone"/>
    <property type="evidence" value="ECO:0007669"/>
    <property type="project" value="InterPro"/>
</dbReference>
<dbReference type="PROSITE" id="PS01036">
    <property type="entry name" value="HSP70_3"/>
    <property type="match status" value="1"/>
</dbReference>
<evidence type="ECO:0000313" key="8">
    <source>
        <dbReference type="EMBL" id="TQL76792.1"/>
    </source>
</evidence>
<dbReference type="PRINTS" id="PR00301">
    <property type="entry name" value="HEATSHOCK70"/>
</dbReference>
<dbReference type="InterPro" id="IPR043129">
    <property type="entry name" value="ATPase_NBD"/>
</dbReference>
<keyword evidence="7" id="KW-0812">Transmembrane</keyword>
<evidence type="ECO:0000256" key="2">
    <source>
        <dbReference type="ARBA" id="ARBA00022741"/>
    </source>
</evidence>
<comment type="caution">
    <text evidence="8">The sequence shown here is derived from an EMBL/GenBank/DDBJ whole genome shotgun (WGS) entry which is preliminary data.</text>
</comment>
<evidence type="ECO:0000313" key="9">
    <source>
        <dbReference type="Proteomes" id="UP000317043"/>
    </source>
</evidence>
<dbReference type="Proteomes" id="UP000317043">
    <property type="component" value="Unassembled WGS sequence"/>
</dbReference>
<keyword evidence="3" id="KW-0067">ATP-binding</keyword>
<evidence type="ECO:0000256" key="6">
    <source>
        <dbReference type="SAM" id="MobiDB-lite"/>
    </source>
</evidence>
<keyword evidence="7" id="KW-1133">Transmembrane helix</keyword>
<dbReference type="InterPro" id="IPR018181">
    <property type="entry name" value="Heat_shock_70_CS"/>
</dbReference>
<dbReference type="PANTHER" id="PTHR42749:SF1">
    <property type="entry name" value="CELL SHAPE-DETERMINING PROTEIN MREB"/>
    <property type="match status" value="1"/>
</dbReference>
<dbReference type="SUPFAM" id="SSF53067">
    <property type="entry name" value="Actin-like ATPase domain"/>
    <property type="match status" value="2"/>
</dbReference>
<feature type="transmembrane region" description="Helical" evidence="7">
    <location>
        <begin position="494"/>
        <end position="511"/>
    </location>
</feature>